<dbReference type="Proteomes" id="UP000294535">
    <property type="component" value="Unassembled WGS sequence"/>
</dbReference>
<proteinExistence type="predicted"/>
<protein>
    <submittedName>
        <fullName evidence="1">Uncharacterized protein</fullName>
    </submittedName>
</protein>
<dbReference type="AlphaFoldDB" id="A0A4R6T2K0"/>
<comment type="caution">
    <text evidence="1">The sequence shown here is derived from an EMBL/GenBank/DDBJ whole genome shotgun (WGS) entry which is preliminary data.</text>
</comment>
<dbReference type="RefSeq" id="WP_166637319.1">
    <property type="nucleotide sequence ID" value="NZ_SNYF01000009.1"/>
</dbReference>
<organism evidence="1 2">
    <name type="scientific">Algoriphagus boseongensis</name>
    <dbReference type="NCBI Taxonomy" id="1442587"/>
    <lineage>
        <taxon>Bacteria</taxon>
        <taxon>Pseudomonadati</taxon>
        <taxon>Bacteroidota</taxon>
        <taxon>Cytophagia</taxon>
        <taxon>Cytophagales</taxon>
        <taxon>Cyclobacteriaceae</taxon>
        <taxon>Algoriphagus</taxon>
    </lineage>
</organism>
<keyword evidence="2" id="KW-1185">Reference proteome</keyword>
<evidence type="ECO:0000313" key="2">
    <source>
        <dbReference type="Proteomes" id="UP000294535"/>
    </source>
</evidence>
<reference evidence="1 2" key="1">
    <citation type="submission" date="2019-03" db="EMBL/GenBank/DDBJ databases">
        <title>Genomic Encyclopedia of Type Strains, Phase III (KMG-III): the genomes of soil and plant-associated and newly described type strains.</title>
        <authorList>
            <person name="Whitman W."/>
        </authorList>
    </citation>
    <scope>NUCLEOTIDE SEQUENCE [LARGE SCALE GENOMIC DNA]</scope>
    <source>
        <strain evidence="1 2">CECT 8446</strain>
    </source>
</reference>
<dbReference type="EMBL" id="SNYF01000009">
    <property type="protein sequence ID" value="TDQ14654.1"/>
    <property type="molecule type" value="Genomic_DNA"/>
</dbReference>
<name>A0A4R6T2K0_9BACT</name>
<gene>
    <name evidence="1" type="ORF">DFQ04_3244</name>
</gene>
<accession>A0A4R6T2K0</accession>
<sequence>MNYLGINMSSNSIDHVNMANSYLTLLSQALMEHFEIGAVDAYHLAWGGLQNTHKWSELSQTQKDHIAETNQKYRSGVKGNKCN</sequence>
<evidence type="ECO:0000313" key="1">
    <source>
        <dbReference type="EMBL" id="TDQ14654.1"/>
    </source>
</evidence>